<proteinExistence type="predicted"/>
<evidence type="ECO:0000256" key="1">
    <source>
        <dbReference type="SAM" id="MobiDB-lite"/>
    </source>
</evidence>
<dbReference type="AlphaFoldDB" id="A0A170RLJ1"/>
<feature type="compositionally biased region" description="Low complexity" evidence="1">
    <location>
        <begin position="10"/>
        <end position="31"/>
    </location>
</feature>
<evidence type="ECO:0000313" key="2">
    <source>
        <dbReference type="EMBL" id="GAT76914.1"/>
    </source>
</evidence>
<keyword evidence="2" id="KW-0687">Ribonucleoprotein</keyword>
<name>A0A170RLJ1_EHRRU</name>
<organism evidence="2 3">
    <name type="scientific">Ehrlichia ruminantium</name>
    <name type="common">heartwater rickettsia</name>
    <name type="synonym">Cowdria ruminantium</name>
    <dbReference type="NCBI Taxonomy" id="779"/>
    <lineage>
        <taxon>Bacteria</taxon>
        <taxon>Pseudomonadati</taxon>
        <taxon>Pseudomonadota</taxon>
        <taxon>Alphaproteobacteria</taxon>
        <taxon>Rickettsiales</taxon>
        <taxon>Anaplasmataceae</taxon>
        <taxon>Ehrlichia</taxon>
    </lineage>
</organism>
<feature type="region of interest" description="Disordered" evidence="1">
    <location>
        <begin position="1"/>
        <end position="31"/>
    </location>
</feature>
<dbReference type="GO" id="GO:0005840">
    <property type="term" value="C:ribosome"/>
    <property type="evidence" value="ECO:0007669"/>
    <property type="project" value="UniProtKB-KW"/>
</dbReference>
<dbReference type="Proteomes" id="UP000092677">
    <property type="component" value="Unassembled WGS sequence"/>
</dbReference>
<protein>
    <submittedName>
        <fullName evidence="2">50S ribosomal protein L25</fullName>
    </submittedName>
</protein>
<accession>A0A170RLJ1</accession>
<evidence type="ECO:0000313" key="3">
    <source>
        <dbReference type="Proteomes" id="UP000092677"/>
    </source>
</evidence>
<dbReference type="EMBL" id="BDDL01000017">
    <property type="protein sequence ID" value="GAT76914.1"/>
    <property type="molecule type" value="Genomic_DNA"/>
</dbReference>
<sequence length="31" mass="3098">EHNPTLVTISGTSSDQDTSGGESSGTTTSED</sequence>
<gene>
    <name evidence="2" type="primary">rplY</name>
    <name evidence="2" type="ORF">EHRUM2_01120</name>
</gene>
<comment type="caution">
    <text evidence="2">The sequence shown here is derived from an EMBL/GenBank/DDBJ whole genome shotgun (WGS) entry which is preliminary data.</text>
</comment>
<keyword evidence="2" id="KW-0689">Ribosomal protein</keyword>
<feature type="non-terminal residue" evidence="2">
    <location>
        <position position="1"/>
    </location>
</feature>
<reference evidence="3" key="1">
    <citation type="submission" date="2016-05" db="EMBL/GenBank/DDBJ databases">
        <title>Draft genome sequences of four strains of Ehrlichia ruminantium, a tick-borne pathogen of ruminants, isolated from Zimbabwe, The Gambia and Ghana.</title>
        <authorList>
            <person name="Nakao R."/>
            <person name="Jongejan F."/>
            <person name="Sugimoto C."/>
        </authorList>
    </citation>
    <scope>NUCLEOTIDE SEQUENCE [LARGE SCALE GENOMIC DNA]</scope>
    <source>
        <strain evidence="3">Kerr Seringe</strain>
    </source>
</reference>